<evidence type="ECO:0000256" key="1">
    <source>
        <dbReference type="SAM" id="Phobius"/>
    </source>
</evidence>
<reference evidence="3 4" key="1">
    <citation type="journal article" date="2019" name="Int. J. Syst. Evol. Microbiol.">
        <title>The Global Catalogue of Microorganisms (GCM) 10K type strain sequencing project: providing services to taxonomists for standard genome sequencing and annotation.</title>
        <authorList>
            <consortium name="The Broad Institute Genomics Platform"/>
            <consortium name="The Broad Institute Genome Sequencing Center for Infectious Disease"/>
            <person name="Wu L."/>
            <person name="Ma J."/>
        </authorList>
    </citation>
    <scope>NUCLEOTIDE SEQUENCE [LARGE SCALE GENOMIC DNA]</scope>
    <source>
        <strain evidence="3 4">PSR21</strain>
    </source>
</reference>
<keyword evidence="4" id="KW-1185">Reference proteome</keyword>
<evidence type="ECO:0000313" key="3">
    <source>
        <dbReference type="EMBL" id="MFC7318060.1"/>
    </source>
</evidence>
<dbReference type="AlphaFoldDB" id="A0ABD6ACF1"/>
<evidence type="ECO:0000313" key="4">
    <source>
        <dbReference type="Proteomes" id="UP001596547"/>
    </source>
</evidence>
<keyword evidence="1" id="KW-0812">Transmembrane</keyword>
<keyword evidence="1" id="KW-1133">Transmembrane helix</keyword>
<protein>
    <recommendedName>
        <fullName evidence="2">DUF7315 domain-containing protein</fullName>
    </recommendedName>
</protein>
<feature type="transmembrane region" description="Helical" evidence="1">
    <location>
        <begin position="86"/>
        <end position="115"/>
    </location>
</feature>
<comment type="caution">
    <text evidence="3">The sequence shown here is derived from an EMBL/GenBank/DDBJ whole genome shotgun (WGS) entry which is preliminary data.</text>
</comment>
<gene>
    <name evidence="3" type="ORF">ACFQPE_14840</name>
</gene>
<dbReference type="EMBL" id="JBHTBF010000002">
    <property type="protein sequence ID" value="MFC7318060.1"/>
    <property type="molecule type" value="Genomic_DNA"/>
</dbReference>
<evidence type="ECO:0000259" key="2">
    <source>
        <dbReference type="Pfam" id="PF23997"/>
    </source>
</evidence>
<dbReference type="Pfam" id="PF23997">
    <property type="entry name" value="DUF7315"/>
    <property type="match status" value="2"/>
</dbReference>
<feature type="domain" description="DUF7315" evidence="2">
    <location>
        <begin position="129"/>
        <end position="174"/>
    </location>
</feature>
<feature type="transmembrane region" description="Helical" evidence="1">
    <location>
        <begin position="26"/>
        <end position="45"/>
    </location>
</feature>
<dbReference type="InterPro" id="IPR055739">
    <property type="entry name" value="DUF7315"/>
</dbReference>
<accession>A0ABD6ACF1</accession>
<dbReference type="RefSeq" id="WP_276305663.1">
    <property type="nucleotide sequence ID" value="NZ_CP119992.1"/>
</dbReference>
<proteinExistence type="predicted"/>
<feature type="transmembrane region" description="Helical" evidence="1">
    <location>
        <begin position="135"/>
        <end position="157"/>
    </location>
</feature>
<name>A0ABD6ACF1_9EURY</name>
<dbReference type="Proteomes" id="UP001596547">
    <property type="component" value="Unassembled WGS sequence"/>
</dbReference>
<keyword evidence="1" id="KW-0472">Membrane</keyword>
<dbReference type="GeneID" id="79315255"/>
<feature type="domain" description="DUF7315" evidence="2">
    <location>
        <begin position="15"/>
        <end position="60"/>
    </location>
</feature>
<sequence>MADGPDQPRRGADGDVVVSLDLYKTVIVSSTLVAVAFIILGFLFLDAATNVVQRFLLLGLLVGAALPLALYLGYRRLRRAASLGERVVVGAVLFYASLFGIPGILGAALGLRAVLPPVPFLVESLLQRLPVPAGVLQVAFALLGIALIGVGAGTYVLGTRFRTEGMGNPKDDRD</sequence>
<organism evidence="3 4">
    <name type="scientific">Halomarina halobia</name>
    <dbReference type="NCBI Taxonomy" id="3033386"/>
    <lineage>
        <taxon>Archaea</taxon>
        <taxon>Methanobacteriati</taxon>
        <taxon>Methanobacteriota</taxon>
        <taxon>Stenosarchaea group</taxon>
        <taxon>Halobacteria</taxon>
        <taxon>Halobacteriales</taxon>
        <taxon>Natronomonadaceae</taxon>
        <taxon>Halomarina</taxon>
    </lineage>
</organism>
<feature type="transmembrane region" description="Helical" evidence="1">
    <location>
        <begin position="51"/>
        <end position="74"/>
    </location>
</feature>